<evidence type="ECO:0000313" key="2">
    <source>
        <dbReference type="EMBL" id="CAF1860826.1"/>
    </source>
</evidence>
<protein>
    <submittedName>
        <fullName evidence="2">(rape) hypothetical protein</fullName>
    </submittedName>
</protein>
<dbReference type="Proteomes" id="UP001295469">
    <property type="component" value="Chromosome C04"/>
</dbReference>
<feature type="compositionally biased region" description="Polar residues" evidence="1">
    <location>
        <begin position="234"/>
        <end position="246"/>
    </location>
</feature>
<proteinExistence type="predicted"/>
<dbReference type="EMBL" id="HG994368">
    <property type="protein sequence ID" value="CAF1860826.1"/>
    <property type="molecule type" value="Genomic_DNA"/>
</dbReference>
<dbReference type="AlphaFoldDB" id="A0A816JFN5"/>
<gene>
    <name evidence="2" type="ORF">DARMORV10_C04P52150.1</name>
</gene>
<feature type="region of interest" description="Disordered" evidence="1">
    <location>
        <begin position="178"/>
        <end position="254"/>
    </location>
</feature>
<sequence length="288" mass="30885">SHERNSVFQRTFHNASNDAIFLGYPSHSPAALPKAPTHYQSERYHSRTAKGVLSNHSQLQWSVRNRSNSPRLPPPPPRRQSPSTPVPPLERNLHESAFSKQLVVPSTEEVLGELRDVTLQYIHFADPTESVARKLRVIQGETENLMANTASNIIAAAAKASSQMAPPPQDTPSIILLPHSSTTDQDMGPAASNASLPSIPAGGKRRGRPPGPKKATANPKIIGGSAKKRIFSKIQASPARQTTTPSKAARARARPALVVTNQGITTAVNAPQASLGTPGFHIPEIPLP</sequence>
<organism evidence="2">
    <name type="scientific">Brassica napus</name>
    <name type="common">Rape</name>
    <dbReference type="NCBI Taxonomy" id="3708"/>
    <lineage>
        <taxon>Eukaryota</taxon>
        <taxon>Viridiplantae</taxon>
        <taxon>Streptophyta</taxon>
        <taxon>Embryophyta</taxon>
        <taxon>Tracheophyta</taxon>
        <taxon>Spermatophyta</taxon>
        <taxon>Magnoliopsida</taxon>
        <taxon>eudicotyledons</taxon>
        <taxon>Gunneridae</taxon>
        <taxon>Pentapetalae</taxon>
        <taxon>rosids</taxon>
        <taxon>malvids</taxon>
        <taxon>Brassicales</taxon>
        <taxon>Brassicaceae</taxon>
        <taxon>Brassiceae</taxon>
        <taxon>Brassica</taxon>
    </lineage>
</organism>
<name>A0A816JFN5_BRANA</name>
<evidence type="ECO:0000256" key="1">
    <source>
        <dbReference type="SAM" id="MobiDB-lite"/>
    </source>
</evidence>
<feature type="non-terminal residue" evidence="2">
    <location>
        <position position="288"/>
    </location>
</feature>
<accession>A0A816JFN5</accession>
<feature type="region of interest" description="Disordered" evidence="1">
    <location>
        <begin position="49"/>
        <end position="90"/>
    </location>
</feature>
<feature type="compositionally biased region" description="Pro residues" evidence="1">
    <location>
        <begin position="71"/>
        <end position="88"/>
    </location>
</feature>
<reference evidence="2" key="1">
    <citation type="submission" date="2021-01" db="EMBL/GenBank/DDBJ databases">
        <authorList>
            <consortium name="Genoscope - CEA"/>
            <person name="William W."/>
        </authorList>
    </citation>
    <scope>NUCLEOTIDE SEQUENCE</scope>
</reference>